<feature type="transmembrane region" description="Helical" evidence="1">
    <location>
        <begin position="357"/>
        <end position="380"/>
    </location>
</feature>
<comment type="caution">
    <text evidence="2">The sequence shown here is derived from an EMBL/GenBank/DDBJ whole genome shotgun (WGS) entry which is preliminary data.</text>
</comment>
<protein>
    <submittedName>
        <fullName evidence="2">Uncharacterized protein</fullName>
    </submittedName>
</protein>
<feature type="transmembrane region" description="Helical" evidence="1">
    <location>
        <begin position="214"/>
        <end position="240"/>
    </location>
</feature>
<organism evidence="2 3">
    <name type="scientific">Cynara cardunculus var. scolymus</name>
    <name type="common">Globe artichoke</name>
    <name type="synonym">Cynara scolymus</name>
    <dbReference type="NCBI Taxonomy" id="59895"/>
    <lineage>
        <taxon>Eukaryota</taxon>
        <taxon>Viridiplantae</taxon>
        <taxon>Streptophyta</taxon>
        <taxon>Embryophyta</taxon>
        <taxon>Tracheophyta</taxon>
        <taxon>Spermatophyta</taxon>
        <taxon>Magnoliopsida</taxon>
        <taxon>eudicotyledons</taxon>
        <taxon>Gunneridae</taxon>
        <taxon>Pentapetalae</taxon>
        <taxon>asterids</taxon>
        <taxon>campanulids</taxon>
        <taxon>Asterales</taxon>
        <taxon>Asteraceae</taxon>
        <taxon>Carduoideae</taxon>
        <taxon>Cardueae</taxon>
        <taxon>Carduinae</taxon>
        <taxon>Cynara</taxon>
    </lineage>
</organism>
<evidence type="ECO:0000256" key="1">
    <source>
        <dbReference type="SAM" id="Phobius"/>
    </source>
</evidence>
<dbReference type="Proteomes" id="UP000243975">
    <property type="component" value="Unassembled WGS sequence"/>
</dbReference>
<sequence length="405" mass="45650">MDLLRFFNNLQVKCCFFVLFSLEFWDLIGGFGDLVGVISGRSGGGGGREIERVVLEKGSNDGNSSLILADKRTRRKDPRDDFKYYTRGWNVSDDHYISVRFGVSLLLSCCCYCCFRRRPYGYSQTAYALSLGQGRFHNSTTDTLDYVVSQSNDTVSHLNNVSAILSVAKGIEVDQVSLPSDSKNDIDRVHKMIDAAARDLRFETRKNEKDIQRVLKAVLVVLGWILVTATFILCGIFLALHNFVSFNQSGPLVPTLCNPLNANGTDRKCQAAELNFDNATRVWRNYVCQVSANDTCASVGRLTPKMYKQMSIAVNVSDGLTEYGPFLAGLLDCSFVRETFIGIHKDHCPNLNKYSEWIYIGLAIASTAVTLSLVLWILYVRERRYRRYTKLLVVASPPTIDRRWK</sequence>
<dbReference type="EMBL" id="LEKV01001852">
    <property type="protein sequence ID" value="KVI06086.1"/>
    <property type="molecule type" value="Genomic_DNA"/>
</dbReference>
<dbReference type="STRING" id="59895.A0A103YBL0"/>
<evidence type="ECO:0000313" key="3">
    <source>
        <dbReference type="Proteomes" id="UP000243975"/>
    </source>
</evidence>
<dbReference type="OMA" id="SANDTCA"/>
<reference evidence="2 3" key="1">
    <citation type="journal article" date="2016" name="Sci. Rep.">
        <title>The genome sequence of the outbreeding globe artichoke constructed de novo incorporating a phase-aware low-pass sequencing strategy of F1 progeny.</title>
        <authorList>
            <person name="Scaglione D."/>
            <person name="Reyes-Chin-Wo S."/>
            <person name="Acquadro A."/>
            <person name="Froenicke L."/>
            <person name="Portis E."/>
            <person name="Beitel C."/>
            <person name="Tirone M."/>
            <person name="Mauro R."/>
            <person name="Lo Monaco A."/>
            <person name="Mauromicale G."/>
            <person name="Faccioli P."/>
            <person name="Cattivelli L."/>
            <person name="Rieseberg L."/>
            <person name="Michelmore R."/>
            <person name="Lanteri S."/>
        </authorList>
    </citation>
    <scope>NUCLEOTIDE SEQUENCE [LARGE SCALE GENOMIC DNA]</scope>
    <source>
        <strain evidence="2">2C</strain>
    </source>
</reference>
<gene>
    <name evidence="2" type="ORF">Ccrd_015599</name>
</gene>
<dbReference type="GO" id="GO:0009506">
    <property type="term" value="C:plasmodesma"/>
    <property type="evidence" value="ECO:0007669"/>
    <property type="project" value="TreeGrafter"/>
</dbReference>
<dbReference type="AlphaFoldDB" id="A0A103YBL0"/>
<keyword evidence="3" id="KW-1185">Reference proteome</keyword>
<dbReference type="Gramene" id="KVI06086">
    <property type="protein sequence ID" value="KVI06086"/>
    <property type="gene ID" value="Ccrd_015599"/>
</dbReference>
<proteinExistence type="predicted"/>
<evidence type="ECO:0000313" key="2">
    <source>
        <dbReference type="EMBL" id="KVI06086.1"/>
    </source>
</evidence>
<dbReference type="InterPro" id="IPR040283">
    <property type="entry name" value="DDB_G0292058-like"/>
</dbReference>
<keyword evidence="1" id="KW-1133">Transmembrane helix</keyword>
<dbReference type="GO" id="GO:0005886">
    <property type="term" value="C:plasma membrane"/>
    <property type="evidence" value="ECO:0007669"/>
    <property type="project" value="TreeGrafter"/>
</dbReference>
<feature type="transmembrane region" description="Helical" evidence="1">
    <location>
        <begin position="97"/>
        <end position="115"/>
    </location>
</feature>
<accession>A0A103YBL0</accession>
<keyword evidence="1" id="KW-0812">Transmembrane</keyword>
<name>A0A103YBL0_CYNCS</name>
<keyword evidence="1" id="KW-0472">Membrane</keyword>
<dbReference type="PANTHER" id="PTHR31414">
    <property type="entry name" value="TRANSMEMBRANE PROTEIN DDB_G0292058"/>
    <property type="match status" value="1"/>
</dbReference>
<dbReference type="PANTHER" id="PTHR31414:SF32">
    <property type="entry name" value="TRANSMEMBRANE PROTEIN"/>
    <property type="match status" value="1"/>
</dbReference>